<name>A0A8K0NRG8_LADFU</name>
<dbReference type="PROSITE" id="PS51450">
    <property type="entry name" value="LRR"/>
    <property type="match status" value="4"/>
</dbReference>
<dbReference type="InterPro" id="IPR001611">
    <property type="entry name" value="Leu-rich_rpt"/>
</dbReference>
<evidence type="ECO:0000256" key="4">
    <source>
        <dbReference type="ARBA" id="ARBA00023180"/>
    </source>
</evidence>
<dbReference type="FunFam" id="3.80.10.10:FF:000770">
    <property type="entry name" value="Uncharacterized protein"/>
    <property type="match status" value="1"/>
</dbReference>
<organism evidence="6 7">
    <name type="scientific">Ladona fulva</name>
    <name type="common">Scarce chaser dragonfly</name>
    <name type="synonym">Libellula fulva</name>
    <dbReference type="NCBI Taxonomy" id="123851"/>
    <lineage>
        <taxon>Eukaryota</taxon>
        <taxon>Metazoa</taxon>
        <taxon>Ecdysozoa</taxon>
        <taxon>Arthropoda</taxon>
        <taxon>Hexapoda</taxon>
        <taxon>Insecta</taxon>
        <taxon>Pterygota</taxon>
        <taxon>Palaeoptera</taxon>
        <taxon>Odonata</taxon>
        <taxon>Epiprocta</taxon>
        <taxon>Anisoptera</taxon>
        <taxon>Libelluloidea</taxon>
        <taxon>Libellulidae</taxon>
        <taxon>Ladona</taxon>
    </lineage>
</organism>
<dbReference type="SMART" id="SM00364">
    <property type="entry name" value="LRR_BAC"/>
    <property type="match status" value="3"/>
</dbReference>
<dbReference type="InterPro" id="IPR050541">
    <property type="entry name" value="LRR_TM_domain-containing"/>
</dbReference>
<evidence type="ECO:0000256" key="2">
    <source>
        <dbReference type="ARBA" id="ARBA00022729"/>
    </source>
</evidence>
<dbReference type="EMBL" id="KZ308118">
    <property type="protein sequence ID" value="KAG8221975.1"/>
    <property type="molecule type" value="Genomic_DNA"/>
</dbReference>
<dbReference type="Proteomes" id="UP000792457">
    <property type="component" value="Unassembled WGS sequence"/>
</dbReference>
<keyword evidence="7" id="KW-1185">Reference proteome</keyword>
<dbReference type="InterPro" id="IPR032675">
    <property type="entry name" value="LRR_dom_sf"/>
</dbReference>
<dbReference type="AlphaFoldDB" id="A0A8K0NRG8"/>
<evidence type="ECO:0000256" key="3">
    <source>
        <dbReference type="ARBA" id="ARBA00022737"/>
    </source>
</evidence>
<dbReference type="InterPro" id="IPR003591">
    <property type="entry name" value="Leu-rich_rpt_typical-subtyp"/>
</dbReference>
<dbReference type="Pfam" id="PF13855">
    <property type="entry name" value="LRR_8"/>
    <property type="match status" value="4"/>
</dbReference>
<protein>
    <recommendedName>
        <fullName evidence="5">LRRCT domain-containing protein</fullName>
    </recommendedName>
</protein>
<sequence>MNFPKTNVSLVFRSNGRSKSFQKRRIKGEFLYLRVTVWILRTHTPEAPRMLLPPDPREWTRCTEGPCRCRPETRTLSCWRQGLEELPPTQTVPADTKIIDLGANHLTTLHRNSFRGLGHLTELDLFDNRIDYLPPNIFESLESVVHIRVHRNNLQELSEKIFLHQLNLASLDLSSNSIRTIGPKLFHPLRRSLVFLSLVRNRIQEIPEDALSGFEKLEEIDISWNSLSLLPILRGLPSLRRLRLHRNRLKELPSGLLKEVPSLEVLTLRANRLTRITPGLFEGLTKLRYLELSSNWITSIDASEFADLVSLKELHLSQNFLESLPSNAFTPTSYSSLERLFLFSNNLEALEPSALHGLYNLSTIMLNNNLLRSIGSSTFESTPNLRKLQLDSNKFHFLPQRLLDPLTKLVSIKLAKNPWHCDCSILYLATWLRENKRKVWDSPATCRGPGDLGGQRVEDMTFDDLCEGQWASLVSLQPRVPVSSINALKHGIPDEEVKEN</sequence>
<keyword evidence="2" id="KW-0732">Signal</keyword>
<dbReference type="PANTHER" id="PTHR24369">
    <property type="entry name" value="ANTIGEN BSP, PUTATIVE-RELATED"/>
    <property type="match status" value="1"/>
</dbReference>
<dbReference type="OrthoDB" id="2013775at2759"/>
<gene>
    <name evidence="6" type="ORF">J437_LFUL014472</name>
</gene>
<keyword evidence="1" id="KW-0433">Leucine-rich repeat</keyword>
<keyword evidence="3" id="KW-0677">Repeat</keyword>
<dbReference type="FunFam" id="3.80.10.10:FF:001164">
    <property type="entry name" value="GH01279p"/>
    <property type="match status" value="1"/>
</dbReference>
<evidence type="ECO:0000256" key="1">
    <source>
        <dbReference type="ARBA" id="ARBA00022614"/>
    </source>
</evidence>
<reference evidence="6" key="1">
    <citation type="submission" date="2013-04" db="EMBL/GenBank/DDBJ databases">
        <authorList>
            <person name="Qu J."/>
            <person name="Murali S.C."/>
            <person name="Bandaranaike D."/>
            <person name="Bellair M."/>
            <person name="Blankenburg K."/>
            <person name="Chao H."/>
            <person name="Dinh H."/>
            <person name="Doddapaneni H."/>
            <person name="Downs B."/>
            <person name="Dugan-Rocha S."/>
            <person name="Elkadiri S."/>
            <person name="Gnanaolivu R.D."/>
            <person name="Hernandez B."/>
            <person name="Javaid M."/>
            <person name="Jayaseelan J.C."/>
            <person name="Lee S."/>
            <person name="Li M."/>
            <person name="Ming W."/>
            <person name="Munidasa M."/>
            <person name="Muniz J."/>
            <person name="Nguyen L."/>
            <person name="Ongeri F."/>
            <person name="Osuji N."/>
            <person name="Pu L.-L."/>
            <person name="Puazo M."/>
            <person name="Qu C."/>
            <person name="Quiroz J."/>
            <person name="Raj R."/>
            <person name="Weissenberger G."/>
            <person name="Xin Y."/>
            <person name="Zou X."/>
            <person name="Han Y."/>
            <person name="Richards S."/>
            <person name="Worley K."/>
            <person name="Muzny D."/>
            <person name="Gibbs R."/>
        </authorList>
    </citation>
    <scope>NUCLEOTIDE SEQUENCE</scope>
    <source>
        <strain evidence="6">Sampled in the wild</strain>
    </source>
</reference>
<dbReference type="InterPro" id="IPR000483">
    <property type="entry name" value="Cys-rich_flank_reg_C"/>
</dbReference>
<dbReference type="PANTHER" id="PTHR24369:SF210">
    <property type="entry name" value="CHAOPTIN-RELATED"/>
    <property type="match status" value="1"/>
</dbReference>
<dbReference type="GO" id="GO:0005886">
    <property type="term" value="C:plasma membrane"/>
    <property type="evidence" value="ECO:0007669"/>
    <property type="project" value="TreeGrafter"/>
</dbReference>
<dbReference type="Gene3D" id="3.80.10.10">
    <property type="entry name" value="Ribonuclease Inhibitor"/>
    <property type="match status" value="3"/>
</dbReference>
<reference evidence="6" key="2">
    <citation type="submission" date="2017-10" db="EMBL/GenBank/DDBJ databases">
        <title>Ladona fulva Genome sequencing and assembly.</title>
        <authorList>
            <person name="Murali S."/>
            <person name="Richards S."/>
            <person name="Bandaranaike D."/>
            <person name="Bellair M."/>
            <person name="Blankenburg K."/>
            <person name="Chao H."/>
            <person name="Dinh H."/>
            <person name="Doddapaneni H."/>
            <person name="Dugan-Rocha S."/>
            <person name="Elkadiri S."/>
            <person name="Gnanaolivu R."/>
            <person name="Hernandez B."/>
            <person name="Skinner E."/>
            <person name="Javaid M."/>
            <person name="Lee S."/>
            <person name="Li M."/>
            <person name="Ming W."/>
            <person name="Munidasa M."/>
            <person name="Muniz J."/>
            <person name="Nguyen L."/>
            <person name="Hughes D."/>
            <person name="Osuji N."/>
            <person name="Pu L.-L."/>
            <person name="Puazo M."/>
            <person name="Qu C."/>
            <person name="Quiroz J."/>
            <person name="Raj R."/>
            <person name="Weissenberger G."/>
            <person name="Xin Y."/>
            <person name="Zou X."/>
            <person name="Han Y."/>
            <person name="Worley K."/>
            <person name="Muzny D."/>
            <person name="Gibbs R."/>
        </authorList>
    </citation>
    <scope>NUCLEOTIDE SEQUENCE</scope>
    <source>
        <strain evidence="6">Sampled in the wild</strain>
    </source>
</reference>
<accession>A0A8K0NRG8</accession>
<dbReference type="SUPFAM" id="SSF52058">
    <property type="entry name" value="L domain-like"/>
    <property type="match status" value="1"/>
</dbReference>
<comment type="caution">
    <text evidence="6">The sequence shown here is derived from an EMBL/GenBank/DDBJ whole genome shotgun (WGS) entry which is preliminary data.</text>
</comment>
<proteinExistence type="predicted"/>
<dbReference type="SMART" id="SM00369">
    <property type="entry name" value="LRR_TYP"/>
    <property type="match status" value="13"/>
</dbReference>
<dbReference type="SMART" id="SM00082">
    <property type="entry name" value="LRRCT"/>
    <property type="match status" value="1"/>
</dbReference>
<keyword evidence="4" id="KW-0325">Glycoprotein</keyword>
<evidence type="ECO:0000313" key="7">
    <source>
        <dbReference type="Proteomes" id="UP000792457"/>
    </source>
</evidence>
<evidence type="ECO:0000313" key="6">
    <source>
        <dbReference type="EMBL" id="KAG8221975.1"/>
    </source>
</evidence>
<evidence type="ECO:0000259" key="5">
    <source>
        <dbReference type="SMART" id="SM00082"/>
    </source>
</evidence>
<feature type="domain" description="LRRCT" evidence="5">
    <location>
        <begin position="417"/>
        <end position="467"/>
    </location>
</feature>
<dbReference type="Pfam" id="PF00560">
    <property type="entry name" value="LRR_1"/>
    <property type="match status" value="1"/>
</dbReference>